<dbReference type="PROSITE" id="PS50294">
    <property type="entry name" value="WD_REPEATS_REGION"/>
    <property type="match status" value="2"/>
</dbReference>
<feature type="region of interest" description="Disordered" evidence="4">
    <location>
        <begin position="69"/>
        <end position="101"/>
    </location>
</feature>
<dbReference type="InterPro" id="IPR036322">
    <property type="entry name" value="WD40_repeat_dom_sf"/>
</dbReference>
<feature type="repeat" description="WD" evidence="3">
    <location>
        <begin position="35"/>
        <end position="66"/>
    </location>
</feature>
<gene>
    <name evidence="5" type="ORF">QJS10_CPA05g01636</name>
</gene>
<dbReference type="InterPro" id="IPR019775">
    <property type="entry name" value="WD40_repeat_CS"/>
</dbReference>
<feature type="repeat" description="WD" evidence="3">
    <location>
        <begin position="1"/>
        <end position="34"/>
    </location>
</feature>
<evidence type="ECO:0000256" key="4">
    <source>
        <dbReference type="SAM" id="MobiDB-lite"/>
    </source>
</evidence>
<organism evidence="5 6">
    <name type="scientific">Acorus calamus</name>
    <name type="common">Sweet flag</name>
    <dbReference type="NCBI Taxonomy" id="4465"/>
    <lineage>
        <taxon>Eukaryota</taxon>
        <taxon>Viridiplantae</taxon>
        <taxon>Streptophyta</taxon>
        <taxon>Embryophyta</taxon>
        <taxon>Tracheophyta</taxon>
        <taxon>Spermatophyta</taxon>
        <taxon>Magnoliopsida</taxon>
        <taxon>Liliopsida</taxon>
        <taxon>Acoraceae</taxon>
        <taxon>Acorus</taxon>
    </lineage>
</organism>
<dbReference type="PROSITE" id="PS50082">
    <property type="entry name" value="WD_REPEATS_2"/>
    <property type="match status" value="2"/>
</dbReference>
<keyword evidence="6" id="KW-1185">Reference proteome</keyword>
<dbReference type="SUPFAM" id="SSF50978">
    <property type="entry name" value="WD40 repeat-like"/>
    <property type="match status" value="1"/>
</dbReference>
<dbReference type="InterPro" id="IPR015943">
    <property type="entry name" value="WD40/YVTN_repeat-like_dom_sf"/>
</dbReference>
<proteinExistence type="predicted"/>
<dbReference type="GO" id="GO:0042393">
    <property type="term" value="F:histone binding"/>
    <property type="evidence" value="ECO:0007669"/>
    <property type="project" value="TreeGrafter"/>
</dbReference>
<accession>A0AAV9ETK8</accession>
<sequence>MCSVYNPQSNMIASGSFDETVRVWDVKTGACLRVLPAHADLVTSVDFNRDGSLIVSSSFDGLCRIWTPPQGTASKPSSTMRTLPSPSPSSPPMGNSSSPPPFTDALGYGTFLLGSFKRCTRGMPIQIIAYLLHFR</sequence>
<dbReference type="EMBL" id="JAUJYO010000005">
    <property type="protein sequence ID" value="KAK1317000.1"/>
    <property type="molecule type" value="Genomic_DNA"/>
</dbReference>
<dbReference type="PANTHER" id="PTHR22847">
    <property type="entry name" value="WD40 REPEAT PROTEIN"/>
    <property type="match status" value="1"/>
</dbReference>
<protein>
    <submittedName>
        <fullName evidence="5">Uncharacterized protein</fullName>
    </submittedName>
</protein>
<dbReference type="Pfam" id="PF00400">
    <property type="entry name" value="WD40"/>
    <property type="match status" value="2"/>
</dbReference>
<dbReference type="InterPro" id="IPR001680">
    <property type="entry name" value="WD40_rpt"/>
</dbReference>
<dbReference type="SMART" id="SM00320">
    <property type="entry name" value="WD40"/>
    <property type="match status" value="2"/>
</dbReference>
<reference evidence="5" key="1">
    <citation type="journal article" date="2023" name="Nat. Commun.">
        <title>Diploid and tetraploid genomes of Acorus and the evolution of monocots.</title>
        <authorList>
            <person name="Ma L."/>
            <person name="Liu K.W."/>
            <person name="Li Z."/>
            <person name="Hsiao Y.Y."/>
            <person name="Qi Y."/>
            <person name="Fu T."/>
            <person name="Tang G.D."/>
            <person name="Zhang D."/>
            <person name="Sun W.H."/>
            <person name="Liu D.K."/>
            <person name="Li Y."/>
            <person name="Chen G.Z."/>
            <person name="Liu X.D."/>
            <person name="Liao X.Y."/>
            <person name="Jiang Y.T."/>
            <person name="Yu X."/>
            <person name="Hao Y."/>
            <person name="Huang J."/>
            <person name="Zhao X.W."/>
            <person name="Ke S."/>
            <person name="Chen Y.Y."/>
            <person name="Wu W.L."/>
            <person name="Hsu J.L."/>
            <person name="Lin Y.F."/>
            <person name="Huang M.D."/>
            <person name="Li C.Y."/>
            <person name="Huang L."/>
            <person name="Wang Z.W."/>
            <person name="Zhao X."/>
            <person name="Zhong W.Y."/>
            <person name="Peng D.H."/>
            <person name="Ahmad S."/>
            <person name="Lan S."/>
            <person name="Zhang J.S."/>
            <person name="Tsai W.C."/>
            <person name="Van de Peer Y."/>
            <person name="Liu Z.J."/>
        </authorList>
    </citation>
    <scope>NUCLEOTIDE SEQUENCE</scope>
    <source>
        <strain evidence="5">CP</strain>
    </source>
</reference>
<dbReference type="Proteomes" id="UP001180020">
    <property type="component" value="Unassembled WGS sequence"/>
</dbReference>
<name>A0AAV9ETK8_ACOCL</name>
<comment type="caution">
    <text evidence="5">The sequence shown here is derived from an EMBL/GenBank/DDBJ whole genome shotgun (WGS) entry which is preliminary data.</text>
</comment>
<evidence type="ECO:0000313" key="5">
    <source>
        <dbReference type="EMBL" id="KAK1317000.1"/>
    </source>
</evidence>
<keyword evidence="1 3" id="KW-0853">WD repeat</keyword>
<dbReference type="Gene3D" id="2.130.10.10">
    <property type="entry name" value="YVTN repeat-like/Quinoprotein amine dehydrogenase"/>
    <property type="match status" value="1"/>
</dbReference>
<evidence type="ECO:0000256" key="2">
    <source>
        <dbReference type="ARBA" id="ARBA00022737"/>
    </source>
</evidence>
<dbReference type="GO" id="GO:0048188">
    <property type="term" value="C:Set1C/COMPASS complex"/>
    <property type="evidence" value="ECO:0007669"/>
    <property type="project" value="TreeGrafter"/>
</dbReference>
<dbReference type="AlphaFoldDB" id="A0AAV9ETK8"/>
<reference evidence="5" key="2">
    <citation type="submission" date="2023-06" db="EMBL/GenBank/DDBJ databases">
        <authorList>
            <person name="Ma L."/>
            <person name="Liu K.-W."/>
            <person name="Li Z."/>
            <person name="Hsiao Y.-Y."/>
            <person name="Qi Y."/>
            <person name="Fu T."/>
            <person name="Tang G."/>
            <person name="Zhang D."/>
            <person name="Sun W.-H."/>
            <person name="Liu D.-K."/>
            <person name="Li Y."/>
            <person name="Chen G.-Z."/>
            <person name="Liu X.-D."/>
            <person name="Liao X.-Y."/>
            <person name="Jiang Y.-T."/>
            <person name="Yu X."/>
            <person name="Hao Y."/>
            <person name="Huang J."/>
            <person name="Zhao X.-W."/>
            <person name="Ke S."/>
            <person name="Chen Y.-Y."/>
            <person name="Wu W.-L."/>
            <person name="Hsu J.-L."/>
            <person name="Lin Y.-F."/>
            <person name="Huang M.-D."/>
            <person name="Li C.-Y."/>
            <person name="Huang L."/>
            <person name="Wang Z.-W."/>
            <person name="Zhao X."/>
            <person name="Zhong W.-Y."/>
            <person name="Peng D.-H."/>
            <person name="Ahmad S."/>
            <person name="Lan S."/>
            <person name="Zhang J.-S."/>
            <person name="Tsai W.-C."/>
            <person name="Van De Peer Y."/>
            <person name="Liu Z.-J."/>
        </authorList>
    </citation>
    <scope>NUCLEOTIDE SEQUENCE</scope>
    <source>
        <strain evidence="5">CP</strain>
        <tissue evidence="5">Leaves</tissue>
    </source>
</reference>
<evidence type="ECO:0000256" key="1">
    <source>
        <dbReference type="ARBA" id="ARBA00022574"/>
    </source>
</evidence>
<evidence type="ECO:0000256" key="3">
    <source>
        <dbReference type="PROSITE-ProRule" id="PRU00221"/>
    </source>
</evidence>
<dbReference type="PROSITE" id="PS00678">
    <property type="entry name" value="WD_REPEATS_1"/>
    <property type="match status" value="1"/>
</dbReference>
<dbReference type="PANTHER" id="PTHR22847:SF637">
    <property type="entry name" value="WD REPEAT DOMAIN 5B"/>
    <property type="match status" value="1"/>
</dbReference>
<evidence type="ECO:0000313" key="6">
    <source>
        <dbReference type="Proteomes" id="UP001180020"/>
    </source>
</evidence>
<keyword evidence="2" id="KW-0677">Repeat</keyword>